<organism evidence="1 2">
    <name type="scientific">Rotaria magnacalcarata</name>
    <dbReference type="NCBI Taxonomy" id="392030"/>
    <lineage>
        <taxon>Eukaryota</taxon>
        <taxon>Metazoa</taxon>
        <taxon>Spiralia</taxon>
        <taxon>Gnathifera</taxon>
        <taxon>Rotifera</taxon>
        <taxon>Eurotatoria</taxon>
        <taxon>Bdelloidea</taxon>
        <taxon>Philodinida</taxon>
        <taxon>Philodinidae</taxon>
        <taxon>Rotaria</taxon>
    </lineage>
</organism>
<accession>A0A816RTI4</accession>
<evidence type="ECO:0000313" key="1">
    <source>
        <dbReference type="EMBL" id="CAF2079430.1"/>
    </source>
</evidence>
<dbReference type="EMBL" id="CAJNRG010005624">
    <property type="protein sequence ID" value="CAF2079430.1"/>
    <property type="molecule type" value="Genomic_DNA"/>
</dbReference>
<protein>
    <submittedName>
        <fullName evidence="1">Uncharacterized protein</fullName>
    </submittedName>
</protein>
<name>A0A816RTI4_9BILA</name>
<proteinExistence type="predicted"/>
<dbReference type="Proteomes" id="UP000663887">
    <property type="component" value="Unassembled WGS sequence"/>
</dbReference>
<sequence length="340" mass="40493">MVLWNLIINFCQSVHSFFINANLHYNDLIQMMIDHYKFIFDDYLLEIYDTRLKRYISLDEEYFTNLQDRLARTAVSLLNGRITVRQLPPKDSRRDYLSANHVRKRTSSFSSQTDVLIIWLDSYIGHPDHCQCLKHKFRITTTLNVARIMLDYEICIDDLIQIHSKMHNNKNLLNIFTNKDECIEFLQRLESKIKILFITSNLFCEEIVPLVIQRVHSIYILVHDGLFSYEWIFDYKSNLLIFDNSLCLLIRLIRDLARNFVEKAENTSKLSLKHAITFLKWARQLYNRANAIDDPPHFDIISNVIDRRLETLELHCMCKQSDKTINYEEDYKYALECDEG</sequence>
<evidence type="ECO:0000313" key="2">
    <source>
        <dbReference type="Proteomes" id="UP000663887"/>
    </source>
</evidence>
<gene>
    <name evidence="1" type="ORF">XDN619_LOCUS14307</name>
</gene>
<dbReference type="AlphaFoldDB" id="A0A816RTI4"/>
<comment type="caution">
    <text evidence="1">The sequence shown here is derived from an EMBL/GenBank/DDBJ whole genome shotgun (WGS) entry which is preliminary data.</text>
</comment>
<reference evidence="1" key="1">
    <citation type="submission" date="2021-02" db="EMBL/GenBank/DDBJ databases">
        <authorList>
            <person name="Nowell W R."/>
        </authorList>
    </citation>
    <scope>NUCLEOTIDE SEQUENCE</scope>
</reference>